<dbReference type="Gene3D" id="1.20.1280.50">
    <property type="match status" value="1"/>
</dbReference>
<gene>
    <name evidence="1" type="ORF">DFH08DRAFT_1076980</name>
</gene>
<reference evidence="1" key="1">
    <citation type="submission" date="2023-03" db="EMBL/GenBank/DDBJ databases">
        <title>Massive genome expansion in bonnet fungi (Mycena s.s.) driven by repeated elements and novel gene families across ecological guilds.</title>
        <authorList>
            <consortium name="Lawrence Berkeley National Laboratory"/>
            <person name="Harder C.B."/>
            <person name="Miyauchi S."/>
            <person name="Viragh M."/>
            <person name="Kuo A."/>
            <person name="Thoen E."/>
            <person name="Andreopoulos B."/>
            <person name="Lu D."/>
            <person name="Skrede I."/>
            <person name="Drula E."/>
            <person name="Henrissat B."/>
            <person name="Morin E."/>
            <person name="Kohler A."/>
            <person name="Barry K."/>
            <person name="LaButti K."/>
            <person name="Morin E."/>
            <person name="Salamov A."/>
            <person name="Lipzen A."/>
            <person name="Mereny Z."/>
            <person name="Hegedus B."/>
            <person name="Baldrian P."/>
            <person name="Stursova M."/>
            <person name="Weitz H."/>
            <person name="Taylor A."/>
            <person name="Grigoriev I.V."/>
            <person name="Nagy L.G."/>
            <person name="Martin F."/>
            <person name="Kauserud H."/>
        </authorList>
    </citation>
    <scope>NUCLEOTIDE SEQUENCE</scope>
    <source>
        <strain evidence="1">CBHHK002</strain>
    </source>
</reference>
<protein>
    <recommendedName>
        <fullName evidence="3">F-box domain-containing protein</fullName>
    </recommendedName>
</protein>
<proteinExistence type="predicted"/>
<evidence type="ECO:0000313" key="2">
    <source>
        <dbReference type="Proteomes" id="UP001218218"/>
    </source>
</evidence>
<keyword evidence="2" id="KW-1185">Reference proteome</keyword>
<dbReference type="AlphaFoldDB" id="A0AAD7EY57"/>
<organism evidence="1 2">
    <name type="scientific">Mycena albidolilacea</name>
    <dbReference type="NCBI Taxonomy" id="1033008"/>
    <lineage>
        <taxon>Eukaryota</taxon>
        <taxon>Fungi</taxon>
        <taxon>Dikarya</taxon>
        <taxon>Basidiomycota</taxon>
        <taxon>Agaricomycotina</taxon>
        <taxon>Agaricomycetes</taxon>
        <taxon>Agaricomycetidae</taxon>
        <taxon>Agaricales</taxon>
        <taxon>Marasmiineae</taxon>
        <taxon>Mycenaceae</taxon>
        <taxon>Mycena</taxon>
    </lineage>
</organism>
<accession>A0AAD7EY57</accession>
<dbReference type="EMBL" id="JARIHO010000010">
    <property type="protein sequence ID" value="KAJ7354150.1"/>
    <property type="molecule type" value="Genomic_DNA"/>
</dbReference>
<dbReference type="InterPro" id="IPR032675">
    <property type="entry name" value="LRR_dom_sf"/>
</dbReference>
<evidence type="ECO:0000313" key="1">
    <source>
        <dbReference type="EMBL" id="KAJ7354150.1"/>
    </source>
</evidence>
<sequence length="419" mass="46557">MTLRIPPEITSQIFSLIPPSIISEREPDPTTAPLLFMQVCREWRALALSMPVLWNSISVVFDAQIPESESGHQALCKVVDQWLSRSGEYPPHISYLIHGRWPTPGIVSTTLTRYAHRVETLDLQHDPEALAELLNSLAISLPILRKFSARGLRWISPAPHVSFSMLQHSPSLRDLALHIPLEYPFPGPIHWQTLTRFSGQGIYLGLAYAILQLAANLEELELSAASGSFYAAITPVTLPHLHKLTLTSTTDAVVLEWLTLPRLDALHVFVPSVNTAWFNHSPYLPAFLAFLARSGCPLTHLSLSGSSSDEEPGPLDLGGYLAPLAAHIVALRYDFLQPAESPFLGALLDRLESVSLMETALEEIYVRFPGHDMDGFLGLPAEVYERLNGLKKGGMSITVAKYEYWSEEKGREPDQILFD</sequence>
<comment type="caution">
    <text evidence="1">The sequence shown here is derived from an EMBL/GenBank/DDBJ whole genome shotgun (WGS) entry which is preliminary data.</text>
</comment>
<dbReference type="Gene3D" id="3.80.10.10">
    <property type="entry name" value="Ribonuclease Inhibitor"/>
    <property type="match status" value="1"/>
</dbReference>
<evidence type="ECO:0008006" key="3">
    <source>
        <dbReference type="Google" id="ProtNLM"/>
    </source>
</evidence>
<dbReference type="Proteomes" id="UP001218218">
    <property type="component" value="Unassembled WGS sequence"/>
</dbReference>
<name>A0AAD7EY57_9AGAR</name>